<dbReference type="Pfam" id="PF02743">
    <property type="entry name" value="dCache_1"/>
    <property type="match status" value="1"/>
</dbReference>
<dbReference type="InterPro" id="IPR009057">
    <property type="entry name" value="Homeodomain-like_sf"/>
</dbReference>
<keyword evidence="5" id="KW-0805">Transcription regulation</keyword>
<reference evidence="11 12" key="1">
    <citation type="submission" date="2023-12" db="EMBL/GenBank/DDBJ databases">
        <title>Whole genome sequencing of Paenibacillus phoenicis isolated from the Phoenix Mars Lander spacecraft assembly facility.</title>
        <authorList>
            <person name="Garcia A."/>
            <person name="Venkateswaran K."/>
        </authorList>
    </citation>
    <scope>NUCLEOTIDE SEQUENCE [LARGE SCALE GENOMIC DNA]</scope>
    <source>
        <strain evidence="11 12">3PO2SA</strain>
    </source>
</reference>
<sequence length="759" mass="86420">MKRIPMMLQLGIILFCVMAVPAIILTLYSGTQILRYSEKAIAESSLAGLDANRRLNETALNNLAQDTVRLTANRVFDRIRSFETYAQLQENYQHVSQALVVLRELVNLNHRVNGVYSSYFYLSDANYVISTDKGITTLDRYESIDWLDEALAGRRGISGVWFPRKLATGETVVSYVLPLSRLSTTTRGTIVVNLRESQIGTYLQSTEPGEQGYMLLDADGTILSHNDKSLLLTDGRNQPYIQKILESKAEEGYAFHELDGERLLYTWSHSKLFDWWNVNVYSMDALMTKTNKLQHNIVWLTAVVIFAGSVLTVFLATWLSKPLRELVRTVRSRGSRGVSDKNELAFLNSVFNRMQEEEEQLYKLLREREQDARSLAVHRLLRGEEVQHVEEMFPEAYYLVAVLSIDRYRSYVDATNPETRSYHRYLIVTHSETVFPPGISARCVYQGEGCFAVVVNFGEGEADGGYEGMKEALGTLSQYAGNLLGHSVTVGVSSRTESCSELQDRAAEAMEVIKQRMVSGGGGISFWSEEDECGRGKHYLYPADSERRILNYLAAGELERLMEELTVIRQEIQSSPSISYDNIMFIYHQLVGVTIKQLRENQINPTRIFAGRGNIYSSIASMDTLDELDAYMREFYRDILQYLARKPESDAGYGERILRYLDSHYCEEIVFEEMAKEIGISYSYMRKIVYEMTGTSLIDYINLRRIEKAKELLLESGMTVKQIAAEVGYGNVQSFNRFFRKYEGMPPSGYKASKLRSSG</sequence>
<name>A0ABU5PGR5_9BACL</name>
<evidence type="ECO:0000256" key="8">
    <source>
        <dbReference type="ARBA" id="ARBA00023163"/>
    </source>
</evidence>
<dbReference type="SMART" id="SM00342">
    <property type="entry name" value="HTH_ARAC"/>
    <property type="match status" value="1"/>
</dbReference>
<feature type="domain" description="HTH araC/xylS-type" evidence="10">
    <location>
        <begin position="655"/>
        <end position="753"/>
    </location>
</feature>
<organism evidence="11 12">
    <name type="scientific">Paenibacillus phoenicis</name>
    <dbReference type="NCBI Taxonomy" id="554117"/>
    <lineage>
        <taxon>Bacteria</taxon>
        <taxon>Bacillati</taxon>
        <taxon>Bacillota</taxon>
        <taxon>Bacilli</taxon>
        <taxon>Bacillales</taxon>
        <taxon>Paenibacillaceae</taxon>
        <taxon>Paenibacillus</taxon>
    </lineage>
</organism>
<keyword evidence="3 9" id="KW-0812">Transmembrane</keyword>
<dbReference type="RefSeq" id="WP_260071298.1">
    <property type="nucleotide sequence ID" value="NZ_CBCSKM010000006.1"/>
</dbReference>
<dbReference type="InterPro" id="IPR018060">
    <property type="entry name" value="HTH_AraC"/>
</dbReference>
<keyword evidence="8" id="KW-0804">Transcription</keyword>
<dbReference type="PROSITE" id="PS00041">
    <property type="entry name" value="HTH_ARAC_FAMILY_1"/>
    <property type="match status" value="1"/>
</dbReference>
<evidence type="ECO:0000256" key="7">
    <source>
        <dbReference type="ARBA" id="ARBA00023136"/>
    </source>
</evidence>
<accession>A0ABU5PGR5</accession>
<dbReference type="PROSITE" id="PS01124">
    <property type="entry name" value="HTH_ARAC_FAMILY_2"/>
    <property type="match status" value="1"/>
</dbReference>
<gene>
    <name evidence="11" type="ORF">U9M73_03710</name>
</gene>
<dbReference type="EMBL" id="JAYERP010000001">
    <property type="protein sequence ID" value="MEA3569099.1"/>
    <property type="molecule type" value="Genomic_DNA"/>
</dbReference>
<feature type="transmembrane region" description="Helical" evidence="9">
    <location>
        <begin position="6"/>
        <end position="28"/>
    </location>
</feature>
<evidence type="ECO:0000313" key="12">
    <source>
        <dbReference type="Proteomes" id="UP001292216"/>
    </source>
</evidence>
<dbReference type="InterPro" id="IPR018062">
    <property type="entry name" value="HTH_AraC-typ_CS"/>
</dbReference>
<evidence type="ECO:0000256" key="9">
    <source>
        <dbReference type="SAM" id="Phobius"/>
    </source>
</evidence>
<evidence type="ECO:0000256" key="5">
    <source>
        <dbReference type="ARBA" id="ARBA00023015"/>
    </source>
</evidence>
<dbReference type="Gene3D" id="3.30.450.20">
    <property type="entry name" value="PAS domain"/>
    <property type="match status" value="1"/>
</dbReference>
<keyword evidence="7 9" id="KW-0472">Membrane</keyword>
<evidence type="ECO:0000256" key="1">
    <source>
        <dbReference type="ARBA" id="ARBA00004651"/>
    </source>
</evidence>
<dbReference type="Gene3D" id="1.10.10.60">
    <property type="entry name" value="Homeodomain-like"/>
    <property type="match status" value="2"/>
</dbReference>
<evidence type="ECO:0000256" key="6">
    <source>
        <dbReference type="ARBA" id="ARBA00023125"/>
    </source>
</evidence>
<keyword evidence="12" id="KW-1185">Reference proteome</keyword>
<evidence type="ECO:0000313" key="11">
    <source>
        <dbReference type="EMBL" id="MEA3569099.1"/>
    </source>
</evidence>
<evidence type="ECO:0000256" key="2">
    <source>
        <dbReference type="ARBA" id="ARBA00022475"/>
    </source>
</evidence>
<comment type="caution">
    <text evidence="11">The sequence shown here is derived from an EMBL/GenBank/DDBJ whole genome shotgun (WGS) entry which is preliminary data.</text>
</comment>
<dbReference type="Pfam" id="PF12833">
    <property type="entry name" value="HTH_18"/>
    <property type="match status" value="1"/>
</dbReference>
<dbReference type="CDD" id="cd12912">
    <property type="entry name" value="PDC2_MCP_like"/>
    <property type="match status" value="1"/>
</dbReference>
<evidence type="ECO:0000256" key="3">
    <source>
        <dbReference type="ARBA" id="ARBA00022692"/>
    </source>
</evidence>
<proteinExistence type="predicted"/>
<evidence type="ECO:0000256" key="4">
    <source>
        <dbReference type="ARBA" id="ARBA00022989"/>
    </source>
</evidence>
<keyword evidence="6" id="KW-0238">DNA-binding</keyword>
<keyword evidence="2" id="KW-1003">Cell membrane</keyword>
<dbReference type="InterPro" id="IPR033479">
    <property type="entry name" value="dCache_1"/>
</dbReference>
<dbReference type="SUPFAM" id="SSF46689">
    <property type="entry name" value="Homeodomain-like"/>
    <property type="match status" value="1"/>
</dbReference>
<dbReference type="Proteomes" id="UP001292216">
    <property type="component" value="Unassembled WGS sequence"/>
</dbReference>
<comment type="subcellular location">
    <subcellularLocation>
        <location evidence="1">Cell membrane</location>
        <topology evidence="1">Multi-pass membrane protein</topology>
    </subcellularLocation>
</comment>
<dbReference type="PANTHER" id="PTHR43280:SF28">
    <property type="entry name" value="HTH-TYPE TRANSCRIPTIONAL ACTIVATOR RHAS"/>
    <property type="match status" value="1"/>
</dbReference>
<protein>
    <submittedName>
        <fullName evidence="11">Helix-turn-helix domain-containing protein</fullName>
    </submittedName>
</protein>
<evidence type="ECO:0000259" key="10">
    <source>
        <dbReference type="PROSITE" id="PS01124"/>
    </source>
</evidence>
<feature type="transmembrane region" description="Helical" evidence="9">
    <location>
        <begin position="297"/>
        <end position="319"/>
    </location>
</feature>
<dbReference type="PANTHER" id="PTHR43280">
    <property type="entry name" value="ARAC-FAMILY TRANSCRIPTIONAL REGULATOR"/>
    <property type="match status" value="1"/>
</dbReference>
<keyword evidence="4 9" id="KW-1133">Transmembrane helix</keyword>